<evidence type="ECO:0000313" key="2">
    <source>
        <dbReference type="EMBL" id="SFO03271.1"/>
    </source>
</evidence>
<sequence length="353" mass="40547">MKYCFFFLVLLVAPNLYGQSSSSIQTKTNEFLNTLESKQRQQISIAFTDSARINWTNLPLGLAPRNGLAFGELSDKSKIAFHRILSEILSSQGYLKTFAIMQVDDILHELFEIKYQEGAINENSIKMIRGLNWDYGNYFIAISGNPQTDLVWGLKFEGHHISLNLTVSGDNFSMTPLFLGSDPALVENTQYAGLRPLSKEEDYGFWLVNTLNDEQKAKATLAMEVPGDIITSPGRPQWLEEYQGIKGSEMSEAQQQILHYLIEEYIANLEYEKSEEYLQKLHSAGMDQIYFAWIGSYEPMKPHYYIIHSPDFLIEYDNVGFLDNANHIHTIWREKGNDFGEDILKKHRMAHHH</sequence>
<protein>
    <recommendedName>
        <fullName evidence="4">DUF3500 domain-containing protein</fullName>
    </recommendedName>
</protein>
<gene>
    <name evidence="2" type="ORF">SAMN04488519_103167</name>
</gene>
<evidence type="ECO:0000256" key="1">
    <source>
        <dbReference type="SAM" id="SignalP"/>
    </source>
</evidence>
<reference evidence="3" key="1">
    <citation type="submission" date="2016-10" db="EMBL/GenBank/DDBJ databases">
        <authorList>
            <person name="Varghese N."/>
            <person name="Submissions S."/>
        </authorList>
    </citation>
    <scope>NUCLEOTIDE SEQUENCE [LARGE SCALE GENOMIC DNA]</scope>
    <source>
        <strain evidence="3">DSM 15282</strain>
    </source>
</reference>
<evidence type="ECO:0008006" key="4">
    <source>
        <dbReference type="Google" id="ProtNLM"/>
    </source>
</evidence>
<dbReference type="RefSeq" id="WP_091651421.1">
    <property type="nucleotide sequence ID" value="NZ_FOVW01000003.1"/>
</dbReference>
<proteinExistence type="predicted"/>
<organism evidence="2 3">
    <name type="scientific">Algoriphagus ornithinivorans</name>
    <dbReference type="NCBI Taxonomy" id="226506"/>
    <lineage>
        <taxon>Bacteria</taxon>
        <taxon>Pseudomonadati</taxon>
        <taxon>Bacteroidota</taxon>
        <taxon>Cytophagia</taxon>
        <taxon>Cytophagales</taxon>
        <taxon>Cyclobacteriaceae</taxon>
        <taxon>Algoriphagus</taxon>
    </lineage>
</organism>
<evidence type="ECO:0000313" key="3">
    <source>
        <dbReference type="Proteomes" id="UP000199564"/>
    </source>
</evidence>
<name>A0A1I5DWY2_9BACT</name>
<dbReference type="STRING" id="226506.SAMN04488519_103167"/>
<accession>A0A1I5DWY2</accession>
<dbReference type="PANTHER" id="PTHR37489:SF1">
    <property type="entry name" value="DUF3500 DOMAIN-CONTAINING PROTEIN"/>
    <property type="match status" value="1"/>
</dbReference>
<dbReference type="PANTHER" id="PTHR37489">
    <property type="entry name" value="DUF3500 DOMAIN-CONTAINING PROTEIN"/>
    <property type="match status" value="1"/>
</dbReference>
<dbReference type="EMBL" id="FOVW01000003">
    <property type="protein sequence ID" value="SFO03271.1"/>
    <property type="molecule type" value="Genomic_DNA"/>
</dbReference>
<dbReference type="InterPro" id="IPR021889">
    <property type="entry name" value="DUF3500"/>
</dbReference>
<feature type="signal peptide" evidence="1">
    <location>
        <begin position="1"/>
        <end position="18"/>
    </location>
</feature>
<keyword evidence="3" id="KW-1185">Reference proteome</keyword>
<dbReference type="Pfam" id="PF12006">
    <property type="entry name" value="DUF3500"/>
    <property type="match status" value="1"/>
</dbReference>
<dbReference type="AlphaFoldDB" id="A0A1I5DWY2"/>
<dbReference type="Proteomes" id="UP000199564">
    <property type="component" value="Unassembled WGS sequence"/>
</dbReference>
<keyword evidence="1" id="KW-0732">Signal</keyword>
<feature type="chain" id="PRO_5011436287" description="DUF3500 domain-containing protein" evidence="1">
    <location>
        <begin position="19"/>
        <end position="353"/>
    </location>
</feature>